<name>A0A0A9B119_ARUDO</name>
<sequence>MNQTIPFFWLNNYVVEIVTRSTGTPVPIMTSKTNGIAWILLIKIFQEMTI</sequence>
<organism evidence="1">
    <name type="scientific">Arundo donax</name>
    <name type="common">Giant reed</name>
    <name type="synonym">Donax arundinaceus</name>
    <dbReference type="NCBI Taxonomy" id="35708"/>
    <lineage>
        <taxon>Eukaryota</taxon>
        <taxon>Viridiplantae</taxon>
        <taxon>Streptophyta</taxon>
        <taxon>Embryophyta</taxon>
        <taxon>Tracheophyta</taxon>
        <taxon>Spermatophyta</taxon>
        <taxon>Magnoliopsida</taxon>
        <taxon>Liliopsida</taxon>
        <taxon>Poales</taxon>
        <taxon>Poaceae</taxon>
        <taxon>PACMAD clade</taxon>
        <taxon>Arundinoideae</taxon>
        <taxon>Arundineae</taxon>
        <taxon>Arundo</taxon>
    </lineage>
</organism>
<dbReference type="EMBL" id="GBRH01243015">
    <property type="protein sequence ID" value="JAD54880.1"/>
    <property type="molecule type" value="Transcribed_RNA"/>
</dbReference>
<dbReference type="AlphaFoldDB" id="A0A0A9B119"/>
<proteinExistence type="predicted"/>
<evidence type="ECO:0000313" key="1">
    <source>
        <dbReference type="EMBL" id="JAD54880.1"/>
    </source>
</evidence>
<reference evidence="1" key="1">
    <citation type="submission" date="2014-09" db="EMBL/GenBank/DDBJ databases">
        <authorList>
            <person name="Magalhaes I.L.F."/>
            <person name="Oliveira U."/>
            <person name="Santos F.R."/>
            <person name="Vidigal T.H.D.A."/>
            <person name="Brescovit A.D."/>
            <person name="Santos A.J."/>
        </authorList>
    </citation>
    <scope>NUCLEOTIDE SEQUENCE</scope>
    <source>
        <tissue evidence="1">Shoot tissue taken approximately 20 cm above the soil surface</tissue>
    </source>
</reference>
<protein>
    <submittedName>
        <fullName evidence="1">Uncharacterized protein</fullName>
    </submittedName>
</protein>
<reference evidence="1" key="2">
    <citation type="journal article" date="2015" name="Data Brief">
        <title>Shoot transcriptome of the giant reed, Arundo donax.</title>
        <authorList>
            <person name="Barrero R.A."/>
            <person name="Guerrero F.D."/>
            <person name="Moolhuijzen P."/>
            <person name="Goolsby J.A."/>
            <person name="Tidwell J."/>
            <person name="Bellgard S.E."/>
            <person name="Bellgard M.I."/>
        </authorList>
    </citation>
    <scope>NUCLEOTIDE SEQUENCE</scope>
    <source>
        <tissue evidence="1">Shoot tissue taken approximately 20 cm above the soil surface</tissue>
    </source>
</reference>
<accession>A0A0A9B119</accession>